<dbReference type="InterPro" id="IPR029032">
    <property type="entry name" value="AhpD-like"/>
</dbReference>
<dbReference type="GO" id="GO:0051920">
    <property type="term" value="F:peroxiredoxin activity"/>
    <property type="evidence" value="ECO:0007669"/>
    <property type="project" value="InterPro"/>
</dbReference>
<dbReference type="PANTHER" id="PTHR35446:SF3">
    <property type="entry name" value="CMD DOMAIN-CONTAINING PROTEIN"/>
    <property type="match status" value="1"/>
</dbReference>
<dbReference type="EMBL" id="BMXR01000014">
    <property type="protein sequence ID" value="GGX70776.1"/>
    <property type="molecule type" value="Genomic_DNA"/>
</dbReference>
<dbReference type="InterPro" id="IPR003779">
    <property type="entry name" value="CMD-like"/>
</dbReference>
<keyword evidence="4" id="KW-1185">Reference proteome</keyword>
<dbReference type="RefSeq" id="WP_189612625.1">
    <property type="nucleotide sequence ID" value="NZ_BMXR01000014.1"/>
</dbReference>
<feature type="region of interest" description="Disordered" evidence="1">
    <location>
        <begin position="164"/>
        <end position="183"/>
    </location>
</feature>
<dbReference type="Proteomes" id="UP000626148">
    <property type="component" value="Unassembled WGS sequence"/>
</dbReference>
<gene>
    <name evidence="3" type="ORF">GCM10007392_42820</name>
</gene>
<dbReference type="Gene3D" id="1.20.1290.10">
    <property type="entry name" value="AhpD-like"/>
    <property type="match status" value="1"/>
</dbReference>
<dbReference type="Pfam" id="PF02627">
    <property type="entry name" value="CMD"/>
    <property type="match status" value="1"/>
</dbReference>
<name>A0A918KNR7_9GAMM</name>
<evidence type="ECO:0000259" key="2">
    <source>
        <dbReference type="Pfam" id="PF02627"/>
    </source>
</evidence>
<dbReference type="InterPro" id="IPR004675">
    <property type="entry name" value="AhpD_core"/>
</dbReference>
<feature type="domain" description="Carboxymuconolactone decarboxylase-like" evidence="2">
    <location>
        <begin position="39"/>
        <end position="113"/>
    </location>
</feature>
<evidence type="ECO:0000313" key="3">
    <source>
        <dbReference type="EMBL" id="GGX70776.1"/>
    </source>
</evidence>
<reference evidence="3" key="2">
    <citation type="submission" date="2020-09" db="EMBL/GenBank/DDBJ databases">
        <authorList>
            <person name="Sun Q."/>
            <person name="Kim S."/>
        </authorList>
    </citation>
    <scope>NUCLEOTIDE SEQUENCE</scope>
    <source>
        <strain evidence="3">KCTC 22169</strain>
    </source>
</reference>
<dbReference type="SUPFAM" id="SSF69118">
    <property type="entry name" value="AhpD-like"/>
    <property type="match status" value="1"/>
</dbReference>
<protein>
    <submittedName>
        <fullName evidence="3">Alkyl hydroperoxide reductase AhpD</fullName>
    </submittedName>
</protein>
<evidence type="ECO:0000256" key="1">
    <source>
        <dbReference type="SAM" id="MobiDB-lite"/>
    </source>
</evidence>
<organism evidence="3 4">
    <name type="scientific">Saccharospirillum salsuginis</name>
    <dbReference type="NCBI Taxonomy" id="418750"/>
    <lineage>
        <taxon>Bacteria</taxon>
        <taxon>Pseudomonadati</taxon>
        <taxon>Pseudomonadota</taxon>
        <taxon>Gammaproteobacteria</taxon>
        <taxon>Oceanospirillales</taxon>
        <taxon>Saccharospirillaceae</taxon>
        <taxon>Saccharospirillum</taxon>
    </lineage>
</organism>
<comment type="caution">
    <text evidence="3">The sequence shown here is derived from an EMBL/GenBank/DDBJ whole genome shotgun (WGS) entry which is preliminary data.</text>
</comment>
<dbReference type="PANTHER" id="PTHR35446">
    <property type="entry name" value="SI:CH211-175M2.5"/>
    <property type="match status" value="1"/>
</dbReference>
<sequence>MFQEHTRDSAPKESAEVMKGVEQSMGFVPNLFAYLAESPTAMKAYTQLNALLGESSLTPQQVQISVLAVSVANQCRFCVAAHSAGATKAGVDPNTITALREGRAPDNREDAALADFAQSVVRERGWVGEQKVRDFLDAGFTQANVMDVLTAVAMKTLSNYSNHMTDPSLNPELEPFAWEPADT</sequence>
<evidence type="ECO:0000313" key="4">
    <source>
        <dbReference type="Proteomes" id="UP000626148"/>
    </source>
</evidence>
<accession>A0A918KNR7</accession>
<dbReference type="NCBIfam" id="TIGR00778">
    <property type="entry name" value="ahpD_dom"/>
    <property type="match status" value="1"/>
</dbReference>
<reference evidence="3" key="1">
    <citation type="journal article" date="2014" name="Int. J. Syst. Evol. Microbiol.">
        <title>Complete genome sequence of Corynebacterium casei LMG S-19264T (=DSM 44701T), isolated from a smear-ripened cheese.</title>
        <authorList>
            <consortium name="US DOE Joint Genome Institute (JGI-PGF)"/>
            <person name="Walter F."/>
            <person name="Albersmeier A."/>
            <person name="Kalinowski J."/>
            <person name="Ruckert C."/>
        </authorList>
    </citation>
    <scope>NUCLEOTIDE SEQUENCE</scope>
    <source>
        <strain evidence="3">KCTC 22169</strain>
    </source>
</reference>
<proteinExistence type="predicted"/>
<dbReference type="AlphaFoldDB" id="A0A918KNR7"/>